<accession>A0ABX0UV89</accession>
<keyword evidence="1" id="KW-1133">Transmembrane helix</keyword>
<proteinExistence type="predicted"/>
<protein>
    <submittedName>
        <fullName evidence="2">Uncharacterized protein</fullName>
    </submittedName>
</protein>
<name>A0ABX0UV89_9BACT</name>
<dbReference type="EMBL" id="JAASQJ010000004">
    <property type="protein sequence ID" value="NIJ54846.1"/>
    <property type="molecule type" value="Genomic_DNA"/>
</dbReference>
<keyword evidence="1" id="KW-0472">Membrane</keyword>
<evidence type="ECO:0000313" key="2">
    <source>
        <dbReference type="EMBL" id="NIJ54846.1"/>
    </source>
</evidence>
<dbReference type="Proteomes" id="UP001179181">
    <property type="component" value="Unassembled WGS sequence"/>
</dbReference>
<feature type="transmembrane region" description="Helical" evidence="1">
    <location>
        <begin position="14"/>
        <end position="38"/>
    </location>
</feature>
<evidence type="ECO:0000256" key="1">
    <source>
        <dbReference type="SAM" id="Phobius"/>
    </source>
</evidence>
<sequence>MAGRRGKKAKVKKVFILLLKWISAIVPVCAFIYILYYYKQFDFLKAKPVITSKTEVISQPDSSSLISIEAKDRVLKKIKILENEWHAVGGIAIHSMNIENTAAKRLTSVEVEFKYLSDTQAVLTSKIVTIKTSIAPGKSEKVSGVSVGYVSGSAVGCDTRVVNARF</sequence>
<organism evidence="2 3">
    <name type="scientific">Dyadobacter arcticus</name>
    <dbReference type="NCBI Taxonomy" id="1078754"/>
    <lineage>
        <taxon>Bacteria</taxon>
        <taxon>Pseudomonadati</taxon>
        <taxon>Bacteroidota</taxon>
        <taxon>Cytophagia</taxon>
        <taxon>Cytophagales</taxon>
        <taxon>Spirosomataceae</taxon>
        <taxon>Dyadobacter</taxon>
    </lineage>
</organism>
<gene>
    <name evidence="2" type="ORF">FHS68_004033</name>
</gene>
<evidence type="ECO:0000313" key="3">
    <source>
        <dbReference type="Proteomes" id="UP001179181"/>
    </source>
</evidence>
<reference evidence="2 3" key="1">
    <citation type="submission" date="2020-03" db="EMBL/GenBank/DDBJ databases">
        <title>Genomic Encyclopedia of Type Strains, Phase IV (KMG-IV): sequencing the most valuable type-strain genomes for metagenomic binning, comparative biology and taxonomic classification.</title>
        <authorList>
            <person name="Goeker M."/>
        </authorList>
    </citation>
    <scope>NUCLEOTIDE SEQUENCE [LARGE SCALE GENOMIC DNA]</scope>
    <source>
        <strain evidence="2 3">DSM 102865</strain>
    </source>
</reference>
<keyword evidence="3" id="KW-1185">Reference proteome</keyword>
<keyword evidence="1" id="KW-0812">Transmembrane</keyword>
<dbReference type="RefSeq" id="WP_167273805.1">
    <property type="nucleotide sequence ID" value="NZ_JAASQJ010000004.1"/>
</dbReference>
<comment type="caution">
    <text evidence="2">The sequence shown here is derived from an EMBL/GenBank/DDBJ whole genome shotgun (WGS) entry which is preliminary data.</text>
</comment>